<dbReference type="SUPFAM" id="SSF89796">
    <property type="entry name" value="CoA-transferase family III (CaiB/BaiF)"/>
    <property type="match status" value="1"/>
</dbReference>
<accession>A0A2U1V4E8</accession>
<dbReference type="AlphaFoldDB" id="A0A2U1V4E8"/>
<dbReference type="InterPro" id="IPR003673">
    <property type="entry name" value="CoA-Trfase_fam_III"/>
</dbReference>
<dbReference type="Gene3D" id="3.30.1540.10">
    <property type="entry name" value="formyl-coa transferase, domain 3"/>
    <property type="match status" value="1"/>
</dbReference>
<dbReference type="PANTHER" id="PTHR48228">
    <property type="entry name" value="SUCCINYL-COA--D-CITRAMALATE COA-TRANSFERASE"/>
    <property type="match status" value="1"/>
</dbReference>
<dbReference type="Proteomes" id="UP000245048">
    <property type="component" value="Unassembled WGS sequence"/>
</dbReference>
<sequence>MAGIGPAPLAAMLLAGLGAEVVRLDRPAAPGRAMPMAARHDVVGRGRRAVALDLKSPGGVAQALELAAAADVLIEGFRPGVMERLGLGPEPCLARNPRLVYGRMTGWGQDGPLAQSAGHDINYLGLTGVLHAIGRAGERPVPPLNMVADYGGGTMMLLFGLLAALWERERSGRGQVVDAAMTDGVAALSAFFHGLRAAGHWSLERGANLLDGGAPFYDTYETADGRFLAVGCLEPAFFAEMARRLGLDARFIAGQRDRALWPEMRAQMARLFRTRGRDDWEAAFAGSDACVTPVLDWDEAPAHPHNAARGSFIEADGVAAPAPAPRFSRTPGAPPAETAPATVADVLRGWGAGRGGLSRGAAGA</sequence>
<dbReference type="InterPro" id="IPR023606">
    <property type="entry name" value="CoA-Trfase_III_dom_1_sf"/>
</dbReference>
<dbReference type="Pfam" id="PF02515">
    <property type="entry name" value="CoA_transf_3"/>
    <property type="match status" value="1"/>
</dbReference>
<evidence type="ECO:0000313" key="1">
    <source>
        <dbReference type="EMBL" id="PWC28798.1"/>
    </source>
</evidence>
<dbReference type="InterPro" id="IPR050509">
    <property type="entry name" value="CoA-transferase_III"/>
</dbReference>
<organism evidence="1 2">
    <name type="scientific">Teichococcus aestuarii</name>
    <dbReference type="NCBI Taxonomy" id="568898"/>
    <lineage>
        <taxon>Bacteria</taxon>
        <taxon>Pseudomonadati</taxon>
        <taxon>Pseudomonadota</taxon>
        <taxon>Alphaproteobacteria</taxon>
        <taxon>Acetobacterales</taxon>
        <taxon>Roseomonadaceae</taxon>
        <taxon>Roseomonas</taxon>
    </lineage>
</organism>
<comment type="caution">
    <text evidence="1">The sequence shown here is derived from an EMBL/GenBank/DDBJ whole genome shotgun (WGS) entry which is preliminary data.</text>
</comment>
<dbReference type="OrthoDB" id="7457784at2"/>
<dbReference type="EMBL" id="PDOA01000006">
    <property type="protein sequence ID" value="PWC28798.1"/>
    <property type="molecule type" value="Genomic_DNA"/>
</dbReference>
<reference evidence="2" key="1">
    <citation type="submission" date="2017-10" db="EMBL/GenBank/DDBJ databases">
        <authorList>
            <person name="Toshchakov S.V."/>
            <person name="Goeva M.A."/>
        </authorList>
    </citation>
    <scope>NUCLEOTIDE SEQUENCE [LARGE SCALE GENOMIC DNA]</scope>
    <source>
        <strain evidence="2">JR1/69-1-13</strain>
    </source>
</reference>
<proteinExistence type="predicted"/>
<dbReference type="InterPro" id="IPR044855">
    <property type="entry name" value="CoA-Trfase_III_dom3_sf"/>
</dbReference>
<dbReference type="Gene3D" id="3.40.50.10540">
    <property type="entry name" value="Crotonobetainyl-coa:carnitine coa-transferase, domain 1"/>
    <property type="match status" value="1"/>
</dbReference>
<evidence type="ECO:0000313" key="2">
    <source>
        <dbReference type="Proteomes" id="UP000245048"/>
    </source>
</evidence>
<dbReference type="GO" id="GO:0003824">
    <property type="term" value="F:catalytic activity"/>
    <property type="evidence" value="ECO:0007669"/>
    <property type="project" value="InterPro"/>
</dbReference>
<protein>
    <submittedName>
        <fullName evidence="1">Carnitine dehydratase</fullName>
    </submittedName>
</protein>
<gene>
    <name evidence="1" type="ORF">CR165_11055</name>
</gene>
<dbReference type="PANTHER" id="PTHR48228:SF5">
    <property type="entry name" value="ALPHA-METHYLACYL-COA RACEMASE"/>
    <property type="match status" value="1"/>
</dbReference>
<name>A0A2U1V4E8_9PROT</name>
<keyword evidence="2" id="KW-1185">Reference proteome</keyword>